<protein>
    <submittedName>
        <fullName evidence="1">Uncharacterized protein</fullName>
    </submittedName>
</protein>
<sequence length="70" mass="7486">KTALPPWMLPQFHLAVEIGSPCTTSRLPSSMTKRALGVQNAATPPGKHPTPAEFQAVSESVFDVDASLRI</sequence>
<comment type="caution">
    <text evidence="1">The sequence shown here is derived from an EMBL/GenBank/DDBJ whole genome shotgun (WGS) entry which is preliminary data.</text>
</comment>
<reference evidence="1" key="1">
    <citation type="submission" date="2021-02" db="EMBL/GenBank/DDBJ databases">
        <authorList>
            <person name="Dougan E. K."/>
            <person name="Rhodes N."/>
            <person name="Thang M."/>
            <person name="Chan C."/>
        </authorList>
    </citation>
    <scope>NUCLEOTIDE SEQUENCE</scope>
</reference>
<feature type="non-terminal residue" evidence="1">
    <location>
        <position position="1"/>
    </location>
</feature>
<proteinExistence type="predicted"/>
<organism evidence="1 2">
    <name type="scientific">Polarella glacialis</name>
    <name type="common">Dinoflagellate</name>
    <dbReference type="NCBI Taxonomy" id="89957"/>
    <lineage>
        <taxon>Eukaryota</taxon>
        <taxon>Sar</taxon>
        <taxon>Alveolata</taxon>
        <taxon>Dinophyceae</taxon>
        <taxon>Suessiales</taxon>
        <taxon>Suessiaceae</taxon>
        <taxon>Polarella</taxon>
    </lineage>
</organism>
<evidence type="ECO:0000313" key="2">
    <source>
        <dbReference type="Proteomes" id="UP000626109"/>
    </source>
</evidence>
<dbReference type="AlphaFoldDB" id="A0A813IG76"/>
<dbReference type="EMBL" id="CAJNNW010008431">
    <property type="protein sequence ID" value="CAE8650008.1"/>
    <property type="molecule type" value="Genomic_DNA"/>
</dbReference>
<gene>
    <name evidence="1" type="ORF">PGLA2088_LOCUS7919</name>
</gene>
<accession>A0A813IG76</accession>
<dbReference type="Proteomes" id="UP000626109">
    <property type="component" value="Unassembled WGS sequence"/>
</dbReference>
<evidence type="ECO:0000313" key="1">
    <source>
        <dbReference type="EMBL" id="CAE8650008.1"/>
    </source>
</evidence>
<name>A0A813IG76_POLGL</name>